<dbReference type="RefSeq" id="WP_345250472.1">
    <property type="nucleotide sequence ID" value="NZ_BAABFO010000012.1"/>
</dbReference>
<evidence type="ECO:0000256" key="9">
    <source>
        <dbReference type="SAM" id="MobiDB-lite"/>
    </source>
</evidence>
<keyword evidence="7" id="KW-0472">Membrane</keyword>
<evidence type="ECO:0000313" key="12">
    <source>
        <dbReference type="Proteomes" id="UP001501671"/>
    </source>
</evidence>
<feature type="region of interest" description="Disordered" evidence="9">
    <location>
        <begin position="42"/>
        <end position="82"/>
    </location>
</feature>
<evidence type="ECO:0000256" key="1">
    <source>
        <dbReference type="ARBA" id="ARBA00004442"/>
    </source>
</evidence>
<evidence type="ECO:0000256" key="7">
    <source>
        <dbReference type="ARBA" id="ARBA00023136"/>
    </source>
</evidence>
<evidence type="ECO:0000256" key="3">
    <source>
        <dbReference type="ARBA" id="ARBA00022448"/>
    </source>
</evidence>
<organism evidence="11 12">
    <name type="scientific">Pigmentiphaga soli</name>
    <dbReference type="NCBI Taxonomy" id="1007095"/>
    <lineage>
        <taxon>Bacteria</taxon>
        <taxon>Pseudomonadati</taxon>
        <taxon>Pseudomonadota</taxon>
        <taxon>Betaproteobacteria</taxon>
        <taxon>Burkholderiales</taxon>
        <taxon>Alcaligenaceae</taxon>
        <taxon>Pigmentiphaga</taxon>
    </lineage>
</organism>
<dbReference type="InterPro" id="IPR051544">
    <property type="entry name" value="TPS_OM_transporter"/>
</dbReference>
<feature type="compositionally biased region" description="Low complexity" evidence="9">
    <location>
        <begin position="70"/>
        <end position="82"/>
    </location>
</feature>
<keyword evidence="8" id="KW-0998">Cell outer membrane</keyword>
<dbReference type="Gene3D" id="2.40.160.50">
    <property type="entry name" value="membrane protein fhac: a member of the omp85/tpsb transporter family"/>
    <property type="match status" value="1"/>
</dbReference>
<dbReference type="InterPro" id="IPR034746">
    <property type="entry name" value="POTRA"/>
</dbReference>
<evidence type="ECO:0000256" key="6">
    <source>
        <dbReference type="ARBA" id="ARBA00022927"/>
    </source>
</evidence>
<dbReference type="Pfam" id="PF03865">
    <property type="entry name" value="ShlB"/>
    <property type="match status" value="1"/>
</dbReference>
<dbReference type="InterPro" id="IPR005565">
    <property type="entry name" value="Hemolysn_activator_HlyB_C"/>
</dbReference>
<dbReference type="EMBL" id="BAABFO010000012">
    <property type="protein sequence ID" value="GAA4335095.1"/>
    <property type="molecule type" value="Genomic_DNA"/>
</dbReference>
<comment type="caution">
    <text evidence="11">The sequence shown here is derived from an EMBL/GenBank/DDBJ whole genome shotgun (WGS) entry which is preliminary data.</text>
</comment>
<dbReference type="Pfam" id="PF08479">
    <property type="entry name" value="POTRA_2"/>
    <property type="match status" value="1"/>
</dbReference>
<comment type="similarity">
    <text evidence="2">Belongs to the TPS (TC 1.B.20) family.</text>
</comment>
<evidence type="ECO:0000256" key="5">
    <source>
        <dbReference type="ARBA" id="ARBA00022692"/>
    </source>
</evidence>
<dbReference type="PROSITE" id="PS51779">
    <property type="entry name" value="POTRA"/>
    <property type="match status" value="1"/>
</dbReference>
<keyword evidence="4" id="KW-1134">Transmembrane beta strand</keyword>
<evidence type="ECO:0000256" key="8">
    <source>
        <dbReference type="ARBA" id="ARBA00023237"/>
    </source>
</evidence>
<sequence length="582" mass="61892">MRPLPRKGLPRLHPSNRPDTANRPPARPALLAALLLAAGSAAPQTPPLLPPGAEPGREAPLPIQPPTPAPGGAVVVPPSQPGVQAPAGAENIRFTLTAVDIEGSTAYGADALRPLYAGRLGKEITVADAFRIAAEIELRYRNAGFVTTRVLVPEQTIADGRLRIVVVEGFIAEIVYQDSVGPARQAIEKLLSPLRGMRPVSVEAIERRLLLANDLPGMTVRATLEPSPTTQGASVIVVRSERKAIDAQFTVDNRASPYLDSNEMVGSVSFNGLGARADRLALSARGGMPVDRNAFAGANYDALLSDNGLMLGLATGFARSRPGRELEPLDVRSRVTSNSGTLTYPLIRSRRQNLRAFGQFEMRDVDTDLSGVGFTRDRLRVVRAGLSYDLTDSWNGITALRGTVHQGLSGLGASDPGSVTASRPNGRPDFLKFTAEASRLQQLSPRVSLFAAFTGQFSADPLLASEEIALGGTAFGRGYDVGEIAADNGVAGSVEIRYVPSVPDVLPRGLQLYGFVDGGHVWAHSGGNQPLRQTVASFGGGLRANLSRSVYASLELAKPINTVVATRDNKHPRVFFTLTLQY</sequence>
<name>A0ABP8H6D9_9BURK</name>
<evidence type="ECO:0000256" key="4">
    <source>
        <dbReference type="ARBA" id="ARBA00022452"/>
    </source>
</evidence>
<comment type="subcellular location">
    <subcellularLocation>
        <location evidence="1">Cell outer membrane</location>
    </subcellularLocation>
</comment>
<dbReference type="PANTHER" id="PTHR34597">
    <property type="entry name" value="SLR1661 PROTEIN"/>
    <property type="match status" value="1"/>
</dbReference>
<dbReference type="Gene3D" id="3.10.20.310">
    <property type="entry name" value="membrane protein fhac"/>
    <property type="match status" value="1"/>
</dbReference>
<evidence type="ECO:0000313" key="11">
    <source>
        <dbReference type="EMBL" id="GAA4335095.1"/>
    </source>
</evidence>
<feature type="compositionally biased region" description="Pro residues" evidence="9">
    <location>
        <begin position="44"/>
        <end position="53"/>
    </location>
</feature>
<keyword evidence="12" id="KW-1185">Reference proteome</keyword>
<evidence type="ECO:0000256" key="2">
    <source>
        <dbReference type="ARBA" id="ARBA00009055"/>
    </source>
</evidence>
<dbReference type="PANTHER" id="PTHR34597:SF6">
    <property type="entry name" value="BLR6126 PROTEIN"/>
    <property type="match status" value="1"/>
</dbReference>
<keyword evidence="6" id="KW-0653">Protein transport</keyword>
<dbReference type="InterPro" id="IPR013686">
    <property type="entry name" value="Polypept-transport_assoc_ShlB"/>
</dbReference>
<evidence type="ECO:0000259" key="10">
    <source>
        <dbReference type="PROSITE" id="PS51779"/>
    </source>
</evidence>
<protein>
    <submittedName>
        <fullName evidence="11">POTRA domain-containing protein</fullName>
    </submittedName>
</protein>
<keyword evidence="5" id="KW-0812">Transmembrane</keyword>
<accession>A0ABP8H6D9</accession>
<reference evidence="12" key="1">
    <citation type="journal article" date="2019" name="Int. J. Syst. Evol. Microbiol.">
        <title>The Global Catalogue of Microorganisms (GCM) 10K type strain sequencing project: providing services to taxonomists for standard genome sequencing and annotation.</title>
        <authorList>
            <consortium name="The Broad Institute Genomics Platform"/>
            <consortium name="The Broad Institute Genome Sequencing Center for Infectious Disease"/>
            <person name="Wu L."/>
            <person name="Ma J."/>
        </authorList>
    </citation>
    <scope>NUCLEOTIDE SEQUENCE [LARGE SCALE GENOMIC DNA]</scope>
    <source>
        <strain evidence="12">JCM 17666</strain>
    </source>
</reference>
<feature type="region of interest" description="Disordered" evidence="9">
    <location>
        <begin position="1"/>
        <end position="28"/>
    </location>
</feature>
<feature type="domain" description="POTRA" evidence="10">
    <location>
        <begin position="94"/>
        <end position="169"/>
    </location>
</feature>
<keyword evidence="3" id="KW-0813">Transport</keyword>
<feature type="compositionally biased region" description="Basic residues" evidence="9">
    <location>
        <begin position="1"/>
        <end position="10"/>
    </location>
</feature>
<gene>
    <name evidence="11" type="ORF">GCM10023144_28020</name>
</gene>
<proteinExistence type="inferred from homology"/>
<dbReference type="Proteomes" id="UP001501671">
    <property type="component" value="Unassembled WGS sequence"/>
</dbReference>